<comment type="caution">
    <text evidence="2">The sequence shown here is derived from an EMBL/GenBank/DDBJ whole genome shotgun (WGS) entry which is preliminary data.</text>
</comment>
<feature type="compositionally biased region" description="Basic and acidic residues" evidence="1">
    <location>
        <begin position="20"/>
        <end position="31"/>
    </location>
</feature>
<organism evidence="2 3">
    <name type="scientific">Arachis hypogaea</name>
    <name type="common">Peanut</name>
    <dbReference type="NCBI Taxonomy" id="3818"/>
    <lineage>
        <taxon>Eukaryota</taxon>
        <taxon>Viridiplantae</taxon>
        <taxon>Streptophyta</taxon>
        <taxon>Embryophyta</taxon>
        <taxon>Tracheophyta</taxon>
        <taxon>Spermatophyta</taxon>
        <taxon>Magnoliopsida</taxon>
        <taxon>eudicotyledons</taxon>
        <taxon>Gunneridae</taxon>
        <taxon>Pentapetalae</taxon>
        <taxon>rosids</taxon>
        <taxon>fabids</taxon>
        <taxon>Fabales</taxon>
        <taxon>Fabaceae</taxon>
        <taxon>Papilionoideae</taxon>
        <taxon>50 kb inversion clade</taxon>
        <taxon>dalbergioids sensu lato</taxon>
        <taxon>Dalbergieae</taxon>
        <taxon>Pterocarpus clade</taxon>
        <taxon>Arachis</taxon>
    </lineage>
</organism>
<dbReference type="Proteomes" id="UP000289738">
    <property type="component" value="Chromosome A03"/>
</dbReference>
<gene>
    <name evidence="2" type="ORF">Ahy_A03g014838</name>
</gene>
<protein>
    <submittedName>
        <fullName evidence="2">Uncharacterized protein</fullName>
    </submittedName>
</protein>
<name>A0A445DYQ6_ARAHY</name>
<dbReference type="AlphaFoldDB" id="A0A445DYQ6"/>
<keyword evidence="3" id="KW-1185">Reference proteome</keyword>
<evidence type="ECO:0000256" key="1">
    <source>
        <dbReference type="SAM" id="MobiDB-lite"/>
    </source>
</evidence>
<dbReference type="Gramene" id="arahy.Tifrunner.gnm2.ann2.Ah03g209400.1">
    <property type="protein sequence ID" value="arahy.Tifrunner.gnm2.ann2.Ah03g209400.1-CDS"/>
    <property type="gene ID" value="arahy.Tifrunner.gnm2.ann2.Ah03g209400"/>
</dbReference>
<proteinExistence type="predicted"/>
<evidence type="ECO:0000313" key="3">
    <source>
        <dbReference type="Proteomes" id="UP000289738"/>
    </source>
</evidence>
<sequence>MDMVDHKEGGNTLDQMDIEDIGRPEQHKSTWCERKQAAVDEEMKRMSQLPANSTYVVHRRRVLNKILQLMTMQRTVSQEEELELLFAGLSL</sequence>
<evidence type="ECO:0000313" key="2">
    <source>
        <dbReference type="EMBL" id="RYR68348.1"/>
    </source>
</evidence>
<reference evidence="2 3" key="1">
    <citation type="submission" date="2019-01" db="EMBL/GenBank/DDBJ databases">
        <title>Sequencing of cultivated peanut Arachis hypogaea provides insights into genome evolution and oil improvement.</title>
        <authorList>
            <person name="Chen X."/>
        </authorList>
    </citation>
    <scope>NUCLEOTIDE SEQUENCE [LARGE SCALE GENOMIC DNA]</scope>
    <source>
        <strain evidence="3">cv. Fuhuasheng</strain>
        <tissue evidence="2">Leaves</tissue>
    </source>
</reference>
<dbReference type="STRING" id="3818.A0A445DYQ6"/>
<dbReference type="OrthoDB" id="1928932at2759"/>
<dbReference type="EMBL" id="SDMP01000003">
    <property type="protein sequence ID" value="RYR68348.1"/>
    <property type="molecule type" value="Genomic_DNA"/>
</dbReference>
<accession>A0A445DYQ6</accession>
<feature type="region of interest" description="Disordered" evidence="1">
    <location>
        <begin position="1"/>
        <end position="31"/>
    </location>
</feature>